<feature type="transmembrane region" description="Helical" evidence="2">
    <location>
        <begin position="250"/>
        <end position="266"/>
    </location>
</feature>
<dbReference type="ExpressionAtlas" id="C6TMM1">
    <property type="expression patterns" value="baseline and differential"/>
</dbReference>
<dbReference type="InterPro" id="IPR035969">
    <property type="entry name" value="Rab-GAP_TBC_sf"/>
</dbReference>
<evidence type="ECO:0000256" key="2">
    <source>
        <dbReference type="SAM" id="Phobius"/>
    </source>
</evidence>
<feature type="compositionally biased region" description="Basic and acidic residues" evidence="1">
    <location>
        <begin position="51"/>
        <end position="68"/>
    </location>
</feature>
<dbReference type="SUPFAM" id="SSF47923">
    <property type="entry name" value="Ypt/Rab-GAP domain of gyp1p"/>
    <property type="match status" value="1"/>
</dbReference>
<organism evidence="3">
    <name type="scientific">Glycine max</name>
    <name type="common">Soybean</name>
    <name type="synonym">Glycine hispida</name>
    <dbReference type="NCBI Taxonomy" id="3847"/>
    <lineage>
        <taxon>Eukaryota</taxon>
        <taxon>Viridiplantae</taxon>
        <taxon>Streptophyta</taxon>
        <taxon>Embryophyta</taxon>
        <taxon>Tracheophyta</taxon>
        <taxon>Spermatophyta</taxon>
        <taxon>Magnoliopsida</taxon>
        <taxon>eudicotyledons</taxon>
        <taxon>Gunneridae</taxon>
        <taxon>Pentapetalae</taxon>
        <taxon>rosids</taxon>
        <taxon>fabids</taxon>
        <taxon>Fabales</taxon>
        <taxon>Fabaceae</taxon>
        <taxon>Papilionoideae</taxon>
        <taxon>50 kb inversion clade</taxon>
        <taxon>NPAAA clade</taxon>
        <taxon>indigoferoid/millettioid clade</taxon>
        <taxon>Phaseoleae</taxon>
        <taxon>Glycine</taxon>
        <taxon>Glycine subgen. Soja</taxon>
    </lineage>
</organism>
<dbReference type="AlphaFoldDB" id="C6TMM1"/>
<feature type="region of interest" description="Disordered" evidence="1">
    <location>
        <begin position="121"/>
        <end position="165"/>
    </location>
</feature>
<reference evidence="3" key="1">
    <citation type="submission" date="2009-08" db="EMBL/GenBank/DDBJ databases">
        <authorList>
            <person name="Cheung F."/>
            <person name="Xiao Y."/>
            <person name="Chan A."/>
            <person name="Moskal W."/>
            <person name="Town C.D."/>
        </authorList>
    </citation>
    <scope>NUCLEOTIDE SEQUENCE</scope>
</reference>
<dbReference type="FunFam" id="1.10.10.750:FF:000007">
    <property type="entry name" value="TBC1 domain family member"/>
    <property type="match status" value="1"/>
</dbReference>
<keyword evidence="2" id="KW-0472">Membrane</keyword>
<keyword evidence="2" id="KW-1133">Transmembrane helix</keyword>
<feature type="compositionally biased region" description="Low complexity" evidence="1">
    <location>
        <begin position="123"/>
        <end position="137"/>
    </location>
</feature>
<evidence type="ECO:0000313" key="3">
    <source>
        <dbReference type="EMBL" id="ACU24163.1"/>
    </source>
</evidence>
<dbReference type="Gene3D" id="1.10.10.750">
    <property type="entry name" value="Ypt/Rab-GAP domain of gyp1p, domain 1"/>
    <property type="match status" value="1"/>
</dbReference>
<evidence type="ECO:0008006" key="4">
    <source>
        <dbReference type="Google" id="ProtNLM"/>
    </source>
</evidence>
<feature type="region of interest" description="Disordered" evidence="1">
    <location>
        <begin position="51"/>
        <end position="82"/>
    </location>
</feature>
<dbReference type="EMBL" id="BT098977">
    <property type="protein sequence ID" value="ACU24163.1"/>
    <property type="molecule type" value="mRNA"/>
</dbReference>
<sequence>MKRLLISTKKKKREFWGALINHGDVVCTHRFSSHSLVLGENQVSVITNKQNRKEYGFDSERSTMKNDHNNNNNNSAEHSKDTTVGILDSRFNQTLRNVQGLLKGRNIPGKILLSQRVESPDYTSLSSPTYIRSSSYSETGTSDQTSETEEVHSTSKPFGIPNDNKLKISASNVESSSEEVRKSSMGARATDSARVMKFTKALSETMVKLEKLREFSWSGVPDYMRPTVWRLLLGYAPPNSDRREGVLKRSALSILTVFLSIMIFLIQNARMMRSICFARLLLIVQELYLKFHSFNNSKFRNHWSVFCTHGPFGILQVDMFRG</sequence>
<keyword evidence="2" id="KW-0812">Transmembrane</keyword>
<protein>
    <recommendedName>
        <fullName evidence="4">Rab-GAP TBC domain-containing protein</fullName>
    </recommendedName>
</protein>
<evidence type="ECO:0000256" key="1">
    <source>
        <dbReference type="SAM" id="MobiDB-lite"/>
    </source>
</evidence>
<name>C6TMM1_SOYBN</name>
<proteinExistence type="evidence at transcript level"/>
<accession>C6TMM1</accession>